<sequence>MVYGILVQSVQDAIITKFGKELWEQLQEFLNFDGNTLLQKKIYSDDLFGQIIDALILFRQEGDHDYYMEFFGNAFVGYFSHYGFEKILRVAGRNFRDFLYSIDQLHDSNRFMFPQMKSPLFFVESEDENGAYLHYQSTRRGFNYYVIGQIKECCKRFYNQSCEVRIHQDISDDKQNHVIYRIDFKNQAFLEDNDTRSVSSVWSTKMNNIMSGTLLNLFPFSVGFGKDLKIKFIGHAFESLFTEELVGKNLFDTFKINRPPFHADWNSILINSSSVIFELENICELKTSDSKDTKLKIKGQMKLLKDIDAIAFLGHPVINDMEEMSKFGLYLNDLNKFDGSAEMLVTEMQHEAQLQKAYETQQSWTASLEETRLQLNQWKKKGKKLLYSMLPARIAQLIESGVKPNSICETFEEVTIMFVNTVDFSSIVKNAEPNQLIKFVNSTISVYDGIVSTYDKVHKIETKADGSYLIVTGLDHHSPNDSSSLGKDSMFSVRTNYDEETANKRQFPHFNQCELICAVALEIIENSHELHNPFESDYKEALKIKIGFHTGSIVAGIVGLSNIQFCLFGDTVNTASRMCSNSDAGKILLSDNSFSQLKNSTYYECEFRDTIQVKVN</sequence>
<dbReference type="GO" id="GO:0008074">
    <property type="term" value="C:guanylate cyclase complex, soluble"/>
    <property type="evidence" value="ECO:0007669"/>
    <property type="project" value="TreeGrafter"/>
</dbReference>
<keyword evidence="3" id="KW-0963">Cytoplasm</keyword>
<keyword evidence="5" id="KW-0342">GTP-binding</keyword>
<dbReference type="InterPro" id="IPR024096">
    <property type="entry name" value="NO_sig/Golgi_transp_ligand-bd"/>
</dbReference>
<name>A0A3M7RDG9_BRAPC</name>
<feature type="domain" description="Guanylate cyclase" evidence="9">
    <location>
        <begin position="415"/>
        <end position="579"/>
    </location>
</feature>
<dbReference type="GO" id="GO:0020037">
    <property type="term" value="F:heme binding"/>
    <property type="evidence" value="ECO:0007669"/>
    <property type="project" value="InterPro"/>
</dbReference>
<comment type="subcellular location">
    <subcellularLocation>
        <location evidence="1">Cytoplasm</location>
    </subcellularLocation>
</comment>
<dbReference type="InterPro" id="IPR038158">
    <property type="entry name" value="H-NOX_domain_sf"/>
</dbReference>
<dbReference type="InterPro" id="IPR011645">
    <property type="entry name" value="HNOB_dom_associated"/>
</dbReference>
<evidence type="ECO:0000256" key="8">
    <source>
        <dbReference type="RuleBase" id="RU000405"/>
    </source>
</evidence>
<evidence type="ECO:0000313" key="10">
    <source>
        <dbReference type="EMBL" id="RNA21511.1"/>
    </source>
</evidence>
<dbReference type="EC" id="4.6.1.2" evidence="2"/>
<evidence type="ECO:0000256" key="2">
    <source>
        <dbReference type="ARBA" id="ARBA00012202"/>
    </source>
</evidence>
<reference evidence="10 11" key="1">
    <citation type="journal article" date="2018" name="Sci. Rep.">
        <title>Genomic signatures of local adaptation to the degree of environmental predictability in rotifers.</title>
        <authorList>
            <person name="Franch-Gras L."/>
            <person name="Hahn C."/>
            <person name="Garcia-Roger E.M."/>
            <person name="Carmona M.J."/>
            <person name="Serra M."/>
            <person name="Gomez A."/>
        </authorList>
    </citation>
    <scope>NUCLEOTIDE SEQUENCE [LARGE SCALE GENOMIC DNA]</scope>
    <source>
        <strain evidence="10">HYR1</strain>
    </source>
</reference>
<dbReference type="Pfam" id="PF07700">
    <property type="entry name" value="HNOB"/>
    <property type="match status" value="1"/>
</dbReference>
<dbReference type="GO" id="GO:0070482">
    <property type="term" value="P:response to oxygen levels"/>
    <property type="evidence" value="ECO:0007669"/>
    <property type="project" value="TreeGrafter"/>
</dbReference>
<dbReference type="STRING" id="10195.A0A3M7RDG9"/>
<evidence type="ECO:0000256" key="1">
    <source>
        <dbReference type="ARBA" id="ARBA00004496"/>
    </source>
</evidence>
<dbReference type="PROSITE" id="PS00452">
    <property type="entry name" value="GUANYLATE_CYCLASE_1"/>
    <property type="match status" value="1"/>
</dbReference>
<dbReference type="Pfam" id="PF07701">
    <property type="entry name" value="HNOBA"/>
    <property type="match status" value="1"/>
</dbReference>
<dbReference type="EMBL" id="REGN01003648">
    <property type="protein sequence ID" value="RNA21511.1"/>
    <property type="molecule type" value="Genomic_DNA"/>
</dbReference>
<dbReference type="CDD" id="cd07302">
    <property type="entry name" value="CHD"/>
    <property type="match status" value="1"/>
</dbReference>
<comment type="caution">
    <text evidence="10">The sequence shown here is derived from an EMBL/GenBank/DDBJ whole genome shotgun (WGS) entry which is preliminary data.</text>
</comment>
<evidence type="ECO:0000256" key="7">
    <source>
        <dbReference type="ARBA" id="ARBA00023293"/>
    </source>
</evidence>
<dbReference type="InterPro" id="IPR001054">
    <property type="entry name" value="A/G_cyclase"/>
</dbReference>
<evidence type="ECO:0000256" key="5">
    <source>
        <dbReference type="ARBA" id="ARBA00023134"/>
    </source>
</evidence>
<dbReference type="OrthoDB" id="1890790at2759"/>
<evidence type="ECO:0000256" key="6">
    <source>
        <dbReference type="ARBA" id="ARBA00023239"/>
    </source>
</evidence>
<keyword evidence="4" id="KW-0547">Nucleotide-binding</keyword>
<dbReference type="Proteomes" id="UP000276133">
    <property type="component" value="Unassembled WGS sequence"/>
</dbReference>
<dbReference type="InterPro" id="IPR011644">
    <property type="entry name" value="Heme_NO-bd"/>
</dbReference>
<accession>A0A3M7RDG9</accession>
<gene>
    <name evidence="10" type="ORF">BpHYR1_025855</name>
</gene>
<dbReference type="SUPFAM" id="SSF111126">
    <property type="entry name" value="Ligand-binding domain in the NO signalling and Golgi transport"/>
    <property type="match status" value="1"/>
</dbReference>
<dbReference type="Gene3D" id="3.30.450.260">
    <property type="entry name" value="Haem NO binding associated domain"/>
    <property type="match status" value="1"/>
</dbReference>
<evidence type="ECO:0000256" key="3">
    <source>
        <dbReference type="ARBA" id="ARBA00022490"/>
    </source>
</evidence>
<dbReference type="InterPro" id="IPR029787">
    <property type="entry name" value="Nucleotide_cyclase"/>
</dbReference>
<dbReference type="AlphaFoldDB" id="A0A3M7RDG9"/>
<dbReference type="Gene3D" id="3.90.1520.10">
    <property type="entry name" value="H-NOX domain"/>
    <property type="match status" value="1"/>
</dbReference>
<dbReference type="GO" id="GO:0019934">
    <property type="term" value="P:cGMP-mediated signaling"/>
    <property type="evidence" value="ECO:0007669"/>
    <property type="project" value="TreeGrafter"/>
</dbReference>
<comment type="similarity">
    <text evidence="8">Belongs to the adenylyl cyclase class-4/guanylyl cyclase family.</text>
</comment>
<dbReference type="Gene3D" id="6.10.250.780">
    <property type="match status" value="1"/>
</dbReference>
<dbReference type="SMART" id="SM00044">
    <property type="entry name" value="CYCc"/>
    <property type="match status" value="1"/>
</dbReference>
<evidence type="ECO:0000256" key="4">
    <source>
        <dbReference type="ARBA" id="ARBA00022741"/>
    </source>
</evidence>
<dbReference type="GO" id="GO:0005525">
    <property type="term" value="F:GTP binding"/>
    <property type="evidence" value="ECO:0007669"/>
    <property type="project" value="UniProtKB-KW"/>
</dbReference>
<dbReference type="InterPro" id="IPR018297">
    <property type="entry name" value="A/G_cyclase_CS"/>
</dbReference>
<dbReference type="PROSITE" id="PS50125">
    <property type="entry name" value="GUANYLATE_CYCLASE_2"/>
    <property type="match status" value="1"/>
</dbReference>
<keyword evidence="6 8" id="KW-0456">Lyase</keyword>
<keyword evidence="7" id="KW-0141">cGMP biosynthesis</keyword>
<protein>
    <recommendedName>
        <fullName evidence="2">guanylate cyclase</fullName>
        <ecNumber evidence="2">4.6.1.2</ecNumber>
    </recommendedName>
</protein>
<dbReference type="Pfam" id="PF00211">
    <property type="entry name" value="Guanylate_cyc"/>
    <property type="match status" value="1"/>
</dbReference>
<dbReference type="InterPro" id="IPR042463">
    <property type="entry name" value="HNOB_dom_associated_sf"/>
</dbReference>
<proteinExistence type="inferred from homology"/>
<evidence type="ECO:0000313" key="11">
    <source>
        <dbReference type="Proteomes" id="UP000276133"/>
    </source>
</evidence>
<dbReference type="Gene3D" id="3.30.70.1230">
    <property type="entry name" value="Nucleotide cyclase"/>
    <property type="match status" value="1"/>
</dbReference>
<dbReference type="PANTHER" id="PTHR45655">
    <property type="entry name" value="GUANYLATE CYCLASE SOLUBLE SUBUNIT BETA-2"/>
    <property type="match status" value="1"/>
</dbReference>
<organism evidence="10 11">
    <name type="scientific">Brachionus plicatilis</name>
    <name type="common">Marine rotifer</name>
    <name type="synonym">Brachionus muelleri</name>
    <dbReference type="NCBI Taxonomy" id="10195"/>
    <lineage>
        <taxon>Eukaryota</taxon>
        <taxon>Metazoa</taxon>
        <taxon>Spiralia</taxon>
        <taxon>Gnathifera</taxon>
        <taxon>Rotifera</taxon>
        <taxon>Eurotatoria</taxon>
        <taxon>Monogononta</taxon>
        <taxon>Pseudotrocha</taxon>
        <taxon>Ploima</taxon>
        <taxon>Brachionidae</taxon>
        <taxon>Brachionus</taxon>
    </lineage>
</organism>
<evidence type="ECO:0000259" key="9">
    <source>
        <dbReference type="PROSITE" id="PS50125"/>
    </source>
</evidence>
<keyword evidence="11" id="KW-1185">Reference proteome</keyword>
<dbReference type="PANTHER" id="PTHR45655:SF5">
    <property type="entry name" value="SOLUBLE GUANYLATE CYCLASE 89DA-RELATED"/>
    <property type="match status" value="1"/>
</dbReference>
<dbReference type="SUPFAM" id="SSF55073">
    <property type="entry name" value="Nucleotide cyclase"/>
    <property type="match status" value="1"/>
</dbReference>
<dbReference type="GO" id="GO:0004383">
    <property type="term" value="F:guanylate cyclase activity"/>
    <property type="evidence" value="ECO:0007669"/>
    <property type="project" value="UniProtKB-EC"/>
</dbReference>